<dbReference type="Gene3D" id="3.10.50.40">
    <property type="match status" value="1"/>
</dbReference>
<evidence type="ECO:0000259" key="8">
    <source>
        <dbReference type="PROSITE" id="PS50059"/>
    </source>
</evidence>
<evidence type="ECO:0000313" key="9">
    <source>
        <dbReference type="EMBL" id="AFM11929.1"/>
    </source>
</evidence>
<proteinExistence type="inferred from homology"/>
<dbReference type="InterPro" id="IPR036944">
    <property type="entry name" value="PPIase_FKBP_N_sf"/>
</dbReference>
<gene>
    <name evidence="9" type="ordered locus">Turpa_1281</name>
</gene>
<evidence type="ECO:0000256" key="7">
    <source>
        <dbReference type="SAM" id="SignalP"/>
    </source>
</evidence>
<dbReference type="HOGENOM" id="CLU_013615_0_1_12"/>
<dbReference type="PANTHER" id="PTHR43811:SF19">
    <property type="entry name" value="39 KDA FK506-BINDING NUCLEAR PROTEIN"/>
    <property type="match status" value="1"/>
</dbReference>
<feature type="domain" description="PPIase FKBP-type" evidence="8">
    <location>
        <begin position="140"/>
        <end position="225"/>
    </location>
</feature>
<dbReference type="GO" id="GO:0006457">
    <property type="term" value="P:protein folding"/>
    <property type="evidence" value="ECO:0007669"/>
    <property type="project" value="InterPro"/>
</dbReference>
<keyword evidence="4 5" id="KW-0413">Isomerase</keyword>
<evidence type="ECO:0000256" key="2">
    <source>
        <dbReference type="ARBA" id="ARBA00006577"/>
    </source>
</evidence>
<evidence type="ECO:0000256" key="5">
    <source>
        <dbReference type="PROSITE-ProRule" id="PRU00277"/>
    </source>
</evidence>
<evidence type="ECO:0000256" key="6">
    <source>
        <dbReference type="RuleBase" id="RU003915"/>
    </source>
</evidence>
<feature type="chain" id="PRO_5003686690" description="Peptidyl-prolyl cis-trans isomerase" evidence="7">
    <location>
        <begin position="23"/>
        <end position="225"/>
    </location>
</feature>
<evidence type="ECO:0000313" key="10">
    <source>
        <dbReference type="Proteomes" id="UP000006048"/>
    </source>
</evidence>
<dbReference type="GO" id="GO:0003755">
    <property type="term" value="F:peptidyl-prolyl cis-trans isomerase activity"/>
    <property type="evidence" value="ECO:0007669"/>
    <property type="project" value="UniProtKB-UniRule"/>
</dbReference>
<dbReference type="AlphaFoldDB" id="I4B3S2"/>
<accession>I4B3S2</accession>
<dbReference type="EMBL" id="CP002959">
    <property type="protein sequence ID" value="AFM11929.1"/>
    <property type="molecule type" value="Genomic_DNA"/>
</dbReference>
<name>I4B3S2_TURPD</name>
<keyword evidence="10" id="KW-1185">Reference proteome</keyword>
<dbReference type="RefSeq" id="WP_014802445.1">
    <property type="nucleotide sequence ID" value="NC_018020.1"/>
</dbReference>
<comment type="similarity">
    <text evidence="2 6">Belongs to the FKBP-type PPIase family.</text>
</comment>
<comment type="catalytic activity">
    <reaction evidence="1 5 6">
        <text>[protein]-peptidylproline (omega=180) = [protein]-peptidylproline (omega=0)</text>
        <dbReference type="Rhea" id="RHEA:16237"/>
        <dbReference type="Rhea" id="RHEA-COMP:10747"/>
        <dbReference type="Rhea" id="RHEA-COMP:10748"/>
        <dbReference type="ChEBI" id="CHEBI:83833"/>
        <dbReference type="ChEBI" id="CHEBI:83834"/>
        <dbReference type="EC" id="5.2.1.8"/>
    </reaction>
</comment>
<dbReference type="PROSITE" id="PS51257">
    <property type="entry name" value="PROKAR_LIPOPROTEIN"/>
    <property type="match status" value="1"/>
</dbReference>
<dbReference type="PANTHER" id="PTHR43811">
    <property type="entry name" value="FKBP-TYPE PEPTIDYL-PROLYL CIS-TRANS ISOMERASE FKPA"/>
    <property type="match status" value="1"/>
</dbReference>
<evidence type="ECO:0000256" key="1">
    <source>
        <dbReference type="ARBA" id="ARBA00000971"/>
    </source>
</evidence>
<organism evidence="9 10">
    <name type="scientific">Turneriella parva (strain ATCC BAA-1111 / DSM 21527 / NCTC 11395 / H)</name>
    <name type="common">Leptospira parva</name>
    <dbReference type="NCBI Taxonomy" id="869212"/>
    <lineage>
        <taxon>Bacteria</taxon>
        <taxon>Pseudomonadati</taxon>
        <taxon>Spirochaetota</taxon>
        <taxon>Spirochaetia</taxon>
        <taxon>Leptospirales</taxon>
        <taxon>Leptospiraceae</taxon>
        <taxon>Turneriella</taxon>
    </lineage>
</organism>
<dbReference type="InterPro" id="IPR000774">
    <property type="entry name" value="PPIase_FKBP_N"/>
</dbReference>
<dbReference type="Pfam" id="PF00254">
    <property type="entry name" value="FKBP_C"/>
    <property type="match status" value="1"/>
</dbReference>
<dbReference type="STRING" id="869212.Turpa_1281"/>
<dbReference type="EC" id="5.2.1.8" evidence="6"/>
<dbReference type="Pfam" id="PF01346">
    <property type="entry name" value="FKBP_N"/>
    <property type="match status" value="1"/>
</dbReference>
<dbReference type="InterPro" id="IPR046357">
    <property type="entry name" value="PPIase_dom_sf"/>
</dbReference>
<sequence length="225" mass="23630">MKQTQTLFLGATVALLALVACGKPDVTSPKGKASYAIGYQVGRAMKAQGIEIDVATLSAAITETMAGKELRMNEAEMREAIQALSAQKGAGGDPAAAAQNTAKGKEYLDANKAKPGVQVTASGLQYKVINAGSGPSPKASSTVKVHYRGTLIDGTEFDSSYKRGQPAEFGVGQVIKGWTEALQLMKKGAKYQLTIPSELAYGPRDSGTIPANSVLNFEVELLDFK</sequence>
<evidence type="ECO:0000256" key="4">
    <source>
        <dbReference type="ARBA" id="ARBA00023235"/>
    </source>
</evidence>
<dbReference type="Proteomes" id="UP000006048">
    <property type="component" value="Chromosome"/>
</dbReference>
<keyword evidence="3 5" id="KW-0697">Rotamase</keyword>
<feature type="signal peptide" evidence="7">
    <location>
        <begin position="1"/>
        <end position="22"/>
    </location>
</feature>
<evidence type="ECO:0000256" key="3">
    <source>
        <dbReference type="ARBA" id="ARBA00023110"/>
    </source>
</evidence>
<dbReference type="Gene3D" id="1.10.287.460">
    <property type="entry name" value="Peptidyl-prolyl cis-trans isomerase, FKBP-type, N-terminal domain"/>
    <property type="match status" value="1"/>
</dbReference>
<keyword evidence="7" id="KW-0732">Signal</keyword>
<protein>
    <recommendedName>
        <fullName evidence="6">Peptidyl-prolyl cis-trans isomerase</fullName>
        <ecNumber evidence="6">5.2.1.8</ecNumber>
    </recommendedName>
</protein>
<dbReference type="KEGG" id="tpx:Turpa_1281"/>
<dbReference type="InterPro" id="IPR001179">
    <property type="entry name" value="PPIase_FKBP_dom"/>
</dbReference>
<dbReference type="SUPFAM" id="SSF54534">
    <property type="entry name" value="FKBP-like"/>
    <property type="match status" value="1"/>
</dbReference>
<reference evidence="9 10" key="1">
    <citation type="submission" date="2012-06" db="EMBL/GenBank/DDBJ databases">
        <title>The complete chromosome of genome of Turneriella parva DSM 21527.</title>
        <authorList>
            <consortium name="US DOE Joint Genome Institute (JGI-PGF)"/>
            <person name="Lucas S."/>
            <person name="Han J."/>
            <person name="Lapidus A."/>
            <person name="Bruce D."/>
            <person name="Goodwin L."/>
            <person name="Pitluck S."/>
            <person name="Peters L."/>
            <person name="Kyrpides N."/>
            <person name="Mavromatis K."/>
            <person name="Ivanova N."/>
            <person name="Mikhailova N."/>
            <person name="Chertkov O."/>
            <person name="Detter J.C."/>
            <person name="Tapia R."/>
            <person name="Han C."/>
            <person name="Land M."/>
            <person name="Hauser L."/>
            <person name="Markowitz V."/>
            <person name="Cheng J.-F."/>
            <person name="Hugenholtz P."/>
            <person name="Woyke T."/>
            <person name="Wu D."/>
            <person name="Gronow S."/>
            <person name="Wellnitz S."/>
            <person name="Brambilla E."/>
            <person name="Klenk H.-P."/>
            <person name="Eisen J.A."/>
        </authorList>
    </citation>
    <scope>NUCLEOTIDE SEQUENCE [LARGE SCALE GENOMIC DNA]</scope>
    <source>
        <strain evidence="10">ATCC BAA-1111 / DSM 21527 / NCTC 11395 / H</strain>
    </source>
</reference>
<dbReference type="OrthoDB" id="9812109at2"/>
<dbReference type="PROSITE" id="PS50059">
    <property type="entry name" value="FKBP_PPIASE"/>
    <property type="match status" value="1"/>
</dbReference>
<dbReference type="FunFam" id="3.10.50.40:FF:000006">
    <property type="entry name" value="Peptidyl-prolyl cis-trans isomerase"/>
    <property type="match status" value="1"/>
</dbReference>